<reference evidence="2" key="1">
    <citation type="submission" date="2012-04" db="EMBL/GenBank/DDBJ databases">
        <title>Finished genome of Dactylococcopsis salina PCC 8305.</title>
        <authorList>
            <consortium name="US DOE Joint Genome Institute"/>
            <person name="Gugger M."/>
            <person name="Coursin T."/>
            <person name="Rippka R."/>
            <person name="Tandeau De Marsac N."/>
            <person name="Huntemann M."/>
            <person name="Wei C.-L."/>
            <person name="Han J."/>
            <person name="Detter J.C."/>
            <person name="Han C."/>
            <person name="Tapia R."/>
            <person name="Daligault H."/>
            <person name="Chen A."/>
            <person name="Krypides N."/>
            <person name="Mavromatis K."/>
            <person name="Markowitz V."/>
            <person name="Szeto E."/>
            <person name="Ivanova N."/>
            <person name="Ovchinnikova G."/>
            <person name="Pagani I."/>
            <person name="Pati A."/>
            <person name="Goodwin L."/>
            <person name="Peters L."/>
            <person name="Pitluck S."/>
            <person name="Woyke T."/>
            <person name="Kerfeld C."/>
        </authorList>
    </citation>
    <scope>NUCLEOTIDE SEQUENCE [LARGE SCALE GENOMIC DNA]</scope>
    <source>
        <strain evidence="2">PCC 8305</strain>
    </source>
</reference>
<dbReference type="HOGENOM" id="CLU_107036_0_0_3"/>
<dbReference type="PANTHER" id="PTHR34107">
    <property type="entry name" value="SLL0198 PROTEIN-RELATED"/>
    <property type="match status" value="1"/>
</dbReference>
<protein>
    <recommendedName>
        <fullName evidence="1">Putative restriction endonuclease domain-containing protein</fullName>
    </recommendedName>
</protein>
<dbReference type="PANTHER" id="PTHR34107:SF5">
    <property type="entry name" value="SLL1355 PROTEIN"/>
    <property type="match status" value="1"/>
</dbReference>
<dbReference type="Proteomes" id="UP000010482">
    <property type="component" value="Chromosome"/>
</dbReference>
<dbReference type="SUPFAM" id="SSF52980">
    <property type="entry name" value="Restriction endonuclease-like"/>
    <property type="match status" value="1"/>
</dbReference>
<dbReference type="eggNOG" id="COG4636">
    <property type="taxonomic scope" value="Bacteria"/>
</dbReference>
<dbReference type="Gene3D" id="3.90.1570.10">
    <property type="entry name" value="tt1808, chain A"/>
    <property type="match status" value="1"/>
</dbReference>
<dbReference type="AlphaFoldDB" id="K9YXD4"/>
<dbReference type="STRING" id="13035.Dacsa_3058"/>
<dbReference type="InterPro" id="IPR011335">
    <property type="entry name" value="Restrct_endonuc-II-like"/>
</dbReference>
<dbReference type="Pfam" id="PF05685">
    <property type="entry name" value="Uma2"/>
    <property type="match status" value="1"/>
</dbReference>
<dbReference type="CDD" id="cd06260">
    <property type="entry name" value="DUF820-like"/>
    <property type="match status" value="1"/>
</dbReference>
<evidence type="ECO:0000313" key="2">
    <source>
        <dbReference type="EMBL" id="AFZ51591.1"/>
    </source>
</evidence>
<dbReference type="EMBL" id="CP003944">
    <property type="protein sequence ID" value="AFZ51591.1"/>
    <property type="molecule type" value="Genomic_DNA"/>
</dbReference>
<gene>
    <name evidence="2" type="ORF">Dacsa_3058</name>
</gene>
<dbReference type="InterPro" id="IPR012296">
    <property type="entry name" value="Nuclease_put_TT1808"/>
</dbReference>
<dbReference type="KEGG" id="dsl:Dacsa_3058"/>
<proteinExistence type="predicted"/>
<name>K9YXD4_DACS8</name>
<feature type="domain" description="Putative restriction endonuclease" evidence="1">
    <location>
        <begin position="10"/>
        <end position="173"/>
    </location>
</feature>
<keyword evidence="3" id="KW-1185">Reference proteome</keyword>
<sequence length="189" mass="21678">MITQTRFLTLEEFLKLPETKPPSEYINGQIIPKPVPKTRHSRLQGKLIHKINEVVEAKQIGYGFPELRCTFGERSIIPDIAVFRWENIAIDETGEPLDQVIIPPNWTIEILSPDQSSNRVIGNILHCLQYGSELGWLIDPDDRSILVFQRQQQPELFQGNDQLVVLEGIDLDLTAEEVFNWLKMGTFPT</sequence>
<dbReference type="InterPro" id="IPR008538">
    <property type="entry name" value="Uma2"/>
</dbReference>
<dbReference type="RefSeq" id="WP_015230570.1">
    <property type="nucleotide sequence ID" value="NC_019780.1"/>
</dbReference>
<organism evidence="2 3">
    <name type="scientific">Dactylococcopsis salina (strain PCC 8305)</name>
    <name type="common">Myxobactron salinum</name>
    <dbReference type="NCBI Taxonomy" id="13035"/>
    <lineage>
        <taxon>Bacteria</taxon>
        <taxon>Bacillati</taxon>
        <taxon>Cyanobacteriota</taxon>
        <taxon>Cyanophyceae</taxon>
        <taxon>Nodosilineales</taxon>
        <taxon>Cymatolegaceae</taxon>
        <taxon>Dactylococcopsis</taxon>
    </lineage>
</organism>
<accession>K9YXD4</accession>
<evidence type="ECO:0000259" key="1">
    <source>
        <dbReference type="Pfam" id="PF05685"/>
    </source>
</evidence>
<evidence type="ECO:0000313" key="3">
    <source>
        <dbReference type="Proteomes" id="UP000010482"/>
    </source>
</evidence>
<dbReference type="PATRIC" id="fig|13035.3.peg.3473"/>